<evidence type="ECO:0000256" key="1">
    <source>
        <dbReference type="PROSITE-ProRule" id="PRU00453"/>
    </source>
</evidence>
<dbReference type="AlphaFoldDB" id="A0A9J6BPI1"/>
<dbReference type="PANTHER" id="PTHR15555:SF0">
    <property type="entry name" value="ZINC FINGER HIT DOMAIN-CONTAINING PROTEIN 2"/>
    <property type="match status" value="1"/>
</dbReference>
<name>A0A9J6BPI1_POLVA</name>
<protein>
    <recommendedName>
        <fullName evidence="2">HIT-type domain-containing protein</fullName>
    </recommendedName>
</protein>
<dbReference type="InterPro" id="IPR039646">
    <property type="entry name" value="ZNHIT2"/>
</dbReference>
<keyword evidence="1" id="KW-0862">Zinc</keyword>
<accession>A0A9J6BPI1</accession>
<comment type="caution">
    <text evidence="3">The sequence shown here is derived from an EMBL/GenBank/DDBJ whole genome shotgun (WGS) entry which is preliminary data.</text>
</comment>
<evidence type="ECO:0000313" key="3">
    <source>
        <dbReference type="EMBL" id="KAG5671616.1"/>
    </source>
</evidence>
<feature type="domain" description="HIT-type" evidence="2">
    <location>
        <begin position="3"/>
        <end position="36"/>
    </location>
</feature>
<keyword evidence="1" id="KW-0863">Zinc-finger</keyword>
<reference evidence="3" key="1">
    <citation type="submission" date="2021-03" db="EMBL/GenBank/DDBJ databases">
        <title>Chromosome level genome of the anhydrobiotic midge Polypedilum vanderplanki.</title>
        <authorList>
            <person name="Yoshida Y."/>
            <person name="Kikawada T."/>
            <person name="Gusev O."/>
        </authorList>
    </citation>
    <scope>NUCLEOTIDE SEQUENCE</scope>
    <source>
        <strain evidence="3">NIAS01</strain>
        <tissue evidence="3">Whole body or cell culture</tissue>
    </source>
</reference>
<dbReference type="SUPFAM" id="SSF144232">
    <property type="entry name" value="HIT/MYND zinc finger-like"/>
    <property type="match status" value="1"/>
</dbReference>
<dbReference type="Pfam" id="PF04438">
    <property type="entry name" value="zf-HIT"/>
    <property type="match status" value="1"/>
</dbReference>
<dbReference type="PANTHER" id="PTHR15555">
    <property type="entry name" value="ZINC FINGER HIT DOMAIN CONTAINING PROTEIN 2 PROTEIN FON -RELATED"/>
    <property type="match status" value="1"/>
</dbReference>
<proteinExistence type="predicted"/>
<keyword evidence="1" id="KW-0479">Metal-binding</keyword>
<dbReference type="GO" id="GO:0008270">
    <property type="term" value="F:zinc ion binding"/>
    <property type="evidence" value="ECO:0007669"/>
    <property type="project" value="UniProtKB-UniRule"/>
</dbReference>
<dbReference type="EMBL" id="JADBJN010000003">
    <property type="protein sequence ID" value="KAG5671616.1"/>
    <property type="molecule type" value="Genomic_DNA"/>
</dbReference>
<dbReference type="InterPro" id="IPR007529">
    <property type="entry name" value="Znf_HIT"/>
</dbReference>
<organism evidence="3 4">
    <name type="scientific">Polypedilum vanderplanki</name>
    <name type="common">Sleeping chironomid midge</name>
    <dbReference type="NCBI Taxonomy" id="319348"/>
    <lineage>
        <taxon>Eukaryota</taxon>
        <taxon>Metazoa</taxon>
        <taxon>Ecdysozoa</taxon>
        <taxon>Arthropoda</taxon>
        <taxon>Hexapoda</taxon>
        <taxon>Insecta</taxon>
        <taxon>Pterygota</taxon>
        <taxon>Neoptera</taxon>
        <taxon>Endopterygota</taxon>
        <taxon>Diptera</taxon>
        <taxon>Nematocera</taxon>
        <taxon>Chironomoidea</taxon>
        <taxon>Chironomidae</taxon>
        <taxon>Chironominae</taxon>
        <taxon>Polypedilum</taxon>
        <taxon>Polypedilum</taxon>
    </lineage>
</organism>
<dbReference type="PROSITE" id="PS51083">
    <property type="entry name" value="ZF_HIT"/>
    <property type="match status" value="1"/>
</dbReference>
<dbReference type="CDD" id="cd23024">
    <property type="entry name" value="zf-HIT_ZNHIT2-3"/>
    <property type="match status" value="1"/>
</dbReference>
<sequence>MKCYLCKTQDYKYQCPRCNIKYCSLDCYRSEKHSQCSEAFYKECVMNELKNQQHSLKNKKKFIEMLQRTEEQKYEDDEWLDSDDDEDEVDLAERLNEVDLDNADEIWERLTDTEKEEFKSILFNDDKNQIEVEIDESQKRVKEIEQLLLKKAAISKSAH</sequence>
<dbReference type="Proteomes" id="UP001107558">
    <property type="component" value="Chromosome 3"/>
</dbReference>
<evidence type="ECO:0000313" key="4">
    <source>
        <dbReference type="Proteomes" id="UP001107558"/>
    </source>
</evidence>
<keyword evidence="4" id="KW-1185">Reference proteome</keyword>
<dbReference type="Gene3D" id="3.30.60.190">
    <property type="match status" value="1"/>
</dbReference>
<dbReference type="OrthoDB" id="10248551at2759"/>
<evidence type="ECO:0000259" key="2">
    <source>
        <dbReference type="PROSITE" id="PS51083"/>
    </source>
</evidence>
<gene>
    <name evidence="3" type="ORF">PVAND_001809</name>
</gene>